<dbReference type="AlphaFoldDB" id="A2ZMG9"/>
<evidence type="ECO:0000313" key="2">
    <source>
        <dbReference type="EMBL" id="EAY83803.1"/>
    </source>
</evidence>
<keyword evidence="3" id="KW-1185">Reference proteome</keyword>
<name>A2ZMG9_ORYSI</name>
<sequence length="120" mass="12895">MPSDTRSGIGPPRSRSAARLPHDGTREDAEAWDRVKEEGGGRGGFIRKHGLWPCGGGGIGLPSLTCGGGAAHHRLHRSGLCGVNAKMWAVFYLPWAEPVCCARSTPLDAERMDERCRTSL</sequence>
<organism evidence="2 3">
    <name type="scientific">Oryza sativa subsp. indica</name>
    <name type="common">Rice</name>
    <dbReference type="NCBI Taxonomy" id="39946"/>
    <lineage>
        <taxon>Eukaryota</taxon>
        <taxon>Viridiplantae</taxon>
        <taxon>Streptophyta</taxon>
        <taxon>Embryophyta</taxon>
        <taxon>Tracheophyta</taxon>
        <taxon>Spermatophyta</taxon>
        <taxon>Magnoliopsida</taxon>
        <taxon>Liliopsida</taxon>
        <taxon>Poales</taxon>
        <taxon>Poaceae</taxon>
        <taxon>BOP clade</taxon>
        <taxon>Oryzoideae</taxon>
        <taxon>Oryzeae</taxon>
        <taxon>Oryzinae</taxon>
        <taxon>Oryza</taxon>
        <taxon>Oryza sativa</taxon>
    </lineage>
</organism>
<proteinExistence type="predicted"/>
<accession>A2ZMG9</accession>
<dbReference type="HOGENOM" id="CLU_2053539_0_0_1"/>
<evidence type="ECO:0000313" key="3">
    <source>
        <dbReference type="Proteomes" id="UP000007015"/>
    </source>
</evidence>
<reference evidence="2 3" key="1">
    <citation type="journal article" date="2005" name="PLoS Biol.">
        <title>The genomes of Oryza sativa: a history of duplications.</title>
        <authorList>
            <person name="Yu J."/>
            <person name="Wang J."/>
            <person name="Lin W."/>
            <person name="Li S."/>
            <person name="Li H."/>
            <person name="Zhou J."/>
            <person name="Ni P."/>
            <person name="Dong W."/>
            <person name="Hu S."/>
            <person name="Zeng C."/>
            <person name="Zhang J."/>
            <person name="Zhang Y."/>
            <person name="Li R."/>
            <person name="Xu Z."/>
            <person name="Li S."/>
            <person name="Li X."/>
            <person name="Zheng H."/>
            <person name="Cong L."/>
            <person name="Lin L."/>
            <person name="Yin J."/>
            <person name="Geng J."/>
            <person name="Li G."/>
            <person name="Shi J."/>
            <person name="Liu J."/>
            <person name="Lv H."/>
            <person name="Li J."/>
            <person name="Wang J."/>
            <person name="Deng Y."/>
            <person name="Ran L."/>
            <person name="Shi X."/>
            <person name="Wang X."/>
            <person name="Wu Q."/>
            <person name="Li C."/>
            <person name="Ren X."/>
            <person name="Wang J."/>
            <person name="Wang X."/>
            <person name="Li D."/>
            <person name="Liu D."/>
            <person name="Zhang X."/>
            <person name="Ji Z."/>
            <person name="Zhao W."/>
            <person name="Sun Y."/>
            <person name="Zhang Z."/>
            <person name="Bao J."/>
            <person name="Han Y."/>
            <person name="Dong L."/>
            <person name="Ji J."/>
            <person name="Chen P."/>
            <person name="Wu S."/>
            <person name="Liu J."/>
            <person name="Xiao Y."/>
            <person name="Bu D."/>
            <person name="Tan J."/>
            <person name="Yang L."/>
            <person name="Ye C."/>
            <person name="Zhang J."/>
            <person name="Xu J."/>
            <person name="Zhou Y."/>
            <person name="Yu Y."/>
            <person name="Zhang B."/>
            <person name="Zhuang S."/>
            <person name="Wei H."/>
            <person name="Liu B."/>
            <person name="Lei M."/>
            <person name="Yu H."/>
            <person name="Li Y."/>
            <person name="Xu H."/>
            <person name="Wei S."/>
            <person name="He X."/>
            <person name="Fang L."/>
            <person name="Zhang Z."/>
            <person name="Zhang Y."/>
            <person name="Huang X."/>
            <person name="Su Z."/>
            <person name="Tong W."/>
            <person name="Li J."/>
            <person name="Tong Z."/>
            <person name="Li S."/>
            <person name="Ye J."/>
            <person name="Wang L."/>
            <person name="Fang L."/>
            <person name="Lei T."/>
            <person name="Chen C."/>
            <person name="Chen H."/>
            <person name="Xu Z."/>
            <person name="Li H."/>
            <person name="Huang H."/>
            <person name="Zhang F."/>
            <person name="Xu H."/>
            <person name="Li N."/>
            <person name="Zhao C."/>
            <person name="Li S."/>
            <person name="Dong L."/>
            <person name="Huang Y."/>
            <person name="Li L."/>
            <person name="Xi Y."/>
            <person name="Qi Q."/>
            <person name="Li W."/>
            <person name="Zhang B."/>
            <person name="Hu W."/>
            <person name="Zhang Y."/>
            <person name="Tian X."/>
            <person name="Jiao Y."/>
            <person name="Liang X."/>
            <person name="Jin J."/>
            <person name="Gao L."/>
            <person name="Zheng W."/>
            <person name="Hao B."/>
            <person name="Liu S."/>
            <person name="Wang W."/>
            <person name="Yuan L."/>
            <person name="Cao M."/>
            <person name="McDermott J."/>
            <person name="Samudrala R."/>
            <person name="Wang J."/>
            <person name="Wong G.K."/>
            <person name="Yang H."/>
        </authorList>
    </citation>
    <scope>NUCLEOTIDE SEQUENCE [LARGE SCALE GENOMIC DNA]</scope>
    <source>
        <strain evidence="3">cv. 93-11</strain>
    </source>
</reference>
<evidence type="ECO:0000256" key="1">
    <source>
        <dbReference type="SAM" id="MobiDB-lite"/>
    </source>
</evidence>
<dbReference type="Proteomes" id="UP000007015">
    <property type="component" value="Chromosome 12"/>
</dbReference>
<dbReference type="Gramene" id="BGIOSGA035881-TA">
    <property type="protein sequence ID" value="BGIOSGA035881-PA"/>
    <property type="gene ID" value="BGIOSGA035881"/>
</dbReference>
<dbReference type="EMBL" id="CM000137">
    <property type="protein sequence ID" value="EAY83803.1"/>
    <property type="molecule type" value="Genomic_DNA"/>
</dbReference>
<feature type="region of interest" description="Disordered" evidence="1">
    <location>
        <begin position="1"/>
        <end position="43"/>
    </location>
</feature>
<gene>
    <name evidence="2" type="ORF">OsI_39020</name>
</gene>
<feature type="compositionally biased region" description="Basic and acidic residues" evidence="1">
    <location>
        <begin position="20"/>
        <end position="40"/>
    </location>
</feature>
<protein>
    <submittedName>
        <fullName evidence="2">Uncharacterized protein</fullName>
    </submittedName>
</protein>